<dbReference type="InterPro" id="IPR036390">
    <property type="entry name" value="WH_DNA-bd_sf"/>
</dbReference>
<dbReference type="EMBL" id="JAMTCK010000004">
    <property type="protein sequence ID" value="MCP2165350.1"/>
    <property type="molecule type" value="Genomic_DNA"/>
</dbReference>
<gene>
    <name evidence="1" type="ORF">LX83_002199</name>
</gene>
<sequence length="200" mass="22392">MPQDLPETRDEQAAPTHPIRTALLELLRDRETLTSTEAARELGYSSGLCSFHLRQLARYGYLEEATGGRGRVRPWRLRQGMADQVAAELARADAAAGGTVAAKAMDPDEFGSLARELEDEGYQRWLRHRDRAPDEWRHDEAFSAVLFLTPEELGEVADQVRAIYARYADREHDPAARPERARPVGAVSRLFPLLPADDTA</sequence>
<keyword evidence="2" id="KW-1185">Reference proteome</keyword>
<dbReference type="InterPro" id="IPR036388">
    <property type="entry name" value="WH-like_DNA-bd_sf"/>
</dbReference>
<name>A0AAE3KFU9_9PSEU</name>
<organism evidence="1 2">
    <name type="scientific">Goodfellowiella coeruleoviolacea</name>
    <dbReference type="NCBI Taxonomy" id="334858"/>
    <lineage>
        <taxon>Bacteria</taxon>
        <taxon>Bacillati</taxon>
        <taxon>Actinomycetota</taxon>
        <taxon>Actinomycetes</taxon>
        <taxon>Pseudonocardiales</taxon>
        <taxon>Pseudonocardiaceae</taxon>
        <taxon>Goodfellowiella</taxon>
    </lineage>
</organism>
<dbReference type="Proteomes" id="UP001206128">
    <property type="component" value="Unassembled WGS sequence"/>
</dbReference>
<dbReference type="CDD" id="cd00090">
    <property type="entry name" value="HTH_ARSR"/>
    <property type="match status" value="1"/>
</dbReference>
<protein>
    <submittedName>
        <fullName evidence="1">Helix-turn-helix domain-containing protein</fullName>
    </submittedName>
</protein>
<evidence type="ECO:0000313" key="1">
    <source>
        <dbReference type="EMBL" id="MCP2165350.1"/>
    </source>
</evidence>
<dbReference type="InterPro" id="IPR011991">
    <property type="entry name" value="ArsR-like_HTH"/>
</dbReference>
<dbReference type="AlphaFoldDB" id="A0AAE3KFU9"/>
<proteinExistence type="predicted"/>
<accession>A0AAE3KFU9</accession>
<evidence type="ECO:0000313" key="2">
    <source>
        <dbReference type="Proteomes" id="UP001206128"/>
    </source>
</evidence>
<dbReference type="Pfam" id="PF12840">
    <property type="entry name" value="HTH_20"/>
    <property type="match status" value="1"/>
</dbReference>
<dbReference type="SUPFAM" id="SSF46785">
    <property type="entry name" value="Winged helix' DNA-binding domain"/>
    <property type="match status" value="1"/>
</dbReference>
<comment type="caution">
    <text evidence="1">The sequence shown here is derived from an EMBL/GenBank/DDBJ whole genome shotgun (WGS) entry which is preliminary data.</text>
</comment>
<reference evidence="1" key="1">
    <citation type="submission" date="2022-06" db="EMBL/GenBank/DDBJ databases">
        <title>Genomic Encyclopedia of Archaeal and Bacterial Type Strains, Phase II (KMG-II): from individual species to whole genera.</title>
        <authorList>
            <person name="Goeker M."/>
        </authorList>
    </citation>
    <scope>NUCLEOTIDE SEQUENCE</scope>
    <source>
        <strain evidence="1">DSM 43935</strain>
    </source>
</reference>
<dbReference type="Gene3D" id="1.10.10.10">
    <property type="entry name" value="Winged helix-like DNA-binding domain superfamily/Winged helix DNA-binding domain"/>
    <property type="match status" value="1"/>
</dbReference>
<dbReference type="RefSeq" id="WP_253770025.1">
    <property type="nucleotide sequence ID" value="NZ_JAMTCK010000004.1"/>
</dbReference>